<keyword evidence="8 11" id="KW-0648">Protein biosynthesis</keyword>
<proteinExistence type="inferred from homology"/>
<evidence type="ECO:0000256" key="10">
    <source>
        <dbReference type="ARBA" id="ARBA00030904"/>
    </source>
</evidence>
<protein>
    <recommendedName>
        <fullName evidence="3">Methionine--tRNA ligase</fullName>
        <ecNumber evidence="2">6.1.1.10</ecNumber>
    </recommendedName>
    <alternativeName>
        <fullName evidence="10">Methionyl-tRNA synthetase</fullName>
    </alternativeName>
</protein>
<evidence type="ECO:0000256" key="2">
    <source>
        <dbReference type="ARBA" id="ARBA00012838"/>
    </source>
</evidence>
<dbReference type="FunFam" id="2.170.220.10:FF:000003">
    <property type="entry name" value="Methionine--tRNA ligase"/>
    <property type="match status" value="1"/>
</dbReference>
<feature type="domain" description="Methionyl/Leucyl tRNA synthetase" evidence="12">
    <location>
        <begin position="156"/>
        <end position="359"/>
    </location>
</feature>
<organism evidence="13 14">
    <name type="scientific">Candidatus Kuenenbacteria bacterium CG10_big_fil_rev_8_21_14_0_10_36_11</name>
    <dbReference type="NCBI Taxonomy" id="1974618"/>
    <lineage>
        <taxon>Bacteria</taxon>
        <taxon>Candidatus Kueneniibacteriota</taxon>
    </lineage>
</organism>
<comment type="caution">
    <text evidence="13">The sequence shown here is derived from an EMBL/GenBank/DDBJ whole genome shotgun (WGS) entry which is preliminary data.</text>
</comment>
<keyword evidence="4" id="KW-0963">Cytoplasm</keyword>
<evidence type="ECO:0000256" key="9">
    <source>
        <dbReference type="ARBA" id="ARBA00023146"/>
    </source>
</evidence>
<dbReference type="GO" id="GO:0006431">
    <property type="term" value="P:methionyl-tRNA aminoacylation"/>
    <property type="evidence" value="ECO:0007669"/>
    <property type="project" value="InterPro"/>
</dbReference>
<dbReference type="InterPro" id="IPR009080">
    <property type="entry name" value="tRNAsynth_Ia_anticodon-bd"/>
</dbReference>
<dbReference type="SUPFAM" id="SSF52374">
    <property type="entry name" value="Nucleotidylyl transferase"/>
    <property type="match status" value="1"/>
</dbReference>
<name>A0A2M6WB97_9BACT</name>
<dbReference type="AlphaFoldDB" id="A0A2M6WB97"/>
<dbReference type="Pfam" id="PF09334">
    <property type="entry name" value="tRNA-synt_1g"/>
    <property type="match status" value="2"/>
</dbReference>
<evidence type="ECO:0000256" key="7">
    <source>
        <dbReference type="ARBA" id="ARBA00022840"/>
    </source>
</evidence>
<keyword evidence="9 11" id="KW-0030">Aminoacyl-tRNA synthetase</keyword>
<keyword evidence="6 11" id="KW-0547">Nucleotide-binding</keyword>
<dbReference type="Gene3D" id="3.40.50.620">
    <property type="entry name" value="HUPs"/>
    <property type="match status" value="1"/>
</dbReference>
<dbReference type="PRINTS" id="PR01041">
    <property type="entry name" value="TRNASYNTHMET"/>
</dbReference>
<feature type="domain" description="Methionyl/Leucyl tRNA synthetase" evidence="12">
    <location>
        <begin position="6"/>
        <end position="146"/>
    </location>
</feature>
<dbReference type="EC" id="6.1.1.10" evidence="2"/>
<dbReference type="InterPro" id="IPR033911">
    <property type="entry name" value="MetRS_core"/>
</dbReference>
<evidence type="ECO:0000256" key="8">
    <source>
        <dbReference type="ARBA" id="ARBA00022917"/>
    </source>
</evidence>
<accession>A0A2M6WB97</accession>
<evidence type="ECO:0000256" key="6">
    <source>
        <dbReference type="ARBA" id="ARBA00022741"/>
    </source>
</evidence>
<evidence type="ECO:0000259" key="12">
    <source>
        <dbReference type="Pfam" id="PF09334"/>
    </source>
</evidence>
<dbReference type="InterPro" id="IPR014729">
    <property type="entry name" value="Rossmann-like_a/b/a_fold"/>
</dbReference>
<comment type="similarity">
    <text evidence="11">Belongs to the class-I aminoacyl-tRNA synthetase family.</text>
</comment>
<dbReference type="InterPro" id="IPR014758">
    <property type="entry name" value="Met-tRNA_synth"/>
</dbReference>
<evidence type="ECO:0000313" key="13">
    <source>
        <dbReference type="EMBL" id="PIT89955.1"/>
    </source>
</evidence>
<dbReference type="InterPro" id="IPR015413">
    <property type="entry name" value="Methionyl/Leucyl_tRNA_Synth"/>
</dbReference>
<dbReference type="EMBL" id="PFBP01000019">
    <property type="protein sequence ID" value="PIT89955.1"/>
    <property type="molecule type" value="Genomic_DNA"/>
</dbReference>
<reference evidence="14" key="1">
    <citation type="submission" date="2017-09" db="EMBL/GenBank/DDBJ databases">
        <title>Depth-based differentiation of microbial function through sediment-hosted aquifers and enrichment of novel symbionts in the deep terrestrial subsurface.</title>
        <authorList>
            <person name="Probst A.J."/>
            <person name="Ladd B."/>
            <person name="Jarett J.K."/>
            <person name="Geller-Mcgrath D.E."/>
            <person name="Sieber C.M.K."/>
            <person name="Emerson J.B."/>
            <person name="Anantharaman K."/>
            <person name="Thomas B.C."/>
            <person name="Malmstrom R."/>
            <person name="Stieglmeier M."/>
            <person name="Klingl A."/>
            <person name="Woyke T."/>
            <person name="Ryan C.M."/>
            <person name="Banfield J.F."/>
        </authorList>
    </citation>
    <scope>NUCLEOTIDE SEQUENCE [LARGE SCALE GENOMIC DNA]</scope>
</reference>
<dbReference type="NCBIfam" id="TIGR00398">
    <property type="entry name" value="metG"/>
    <property type="match status" value="1"/>
</dbReference>
<evidence type="ECO:0000256" key="4">
    <source>
        <dbReference type="ARBA" id="ARBA00022490"/>
    </source>
</evidence>
<keyword evidence="5 11" id="KW-0436">Ligase</keyword>
<dbReference type="Proteomes" id="UP000231464">
    <property type="component" value="Unassembled WGS sequence"/>
</dbReference>
<evidence type="ECO:0000256" key="1">
    <source>
        <dbReference type="ARBA" id="ARBA00003314"/>
    </source>
</evidence>
<dbReference type="SUPFAM" id="SSF47323">
    <property type="entry name" value="Anticodon-binding domain of a subclass of class I aminoacyl-tRNA synthetases"/>
    <property type="match status" value="1"/>
</dbReference>
<dbReference type="GO" id="GO:0005524">
    <property type="term" value="F:ATP binding"/>
    <property type="evidence" value="ECO:0007669"/>
    <property type="project" value="UniProtKB-KW"/>
</dbReference>
<gene>
    <name evidence="13" type="ORF">COU23_01220</name>
</gene>
<dbReference type="InterPro" id="IPR023457">
    <property type="entry name" value="Met-tRNA_synth_2"/>
</dbReference>
<evidence type="ECO:0000256" key="11">
    <source>
        <dbReference type="RuleBase" id="RU363039"/>
    </source>
</evidence>
<comment type="function">
    <text evidence="1">Is required not only for elongation of protein synthesis but also for the initiation of all mRNA translation through initiator tRNA(fMet) aminoacylation.</text>
</comment>
<dbReference type="GO" id="GO:0004825">
    <property type="term" value="F:methionine-tRNA ligase activity"/>
    <property type="evidence" value="ECO:0007669"/>
    <property type="project" value="UniProtKB-EC"/>
</dbReference>
<sequence>MSNKFYITTTLPYVNADPHIGHALEIVQADVIARWHRLNGDEVFFNTGTDEHGLKIYRKALEEKKDPQEYCDEYAAKFDDLKKALNLSYNFFIRTTADFHEEAAKAFWQKCEKVGNIYKKNYKIKYCVGCELEKTESELVNGKCPIHPNLELELIDEENYFFCFSKYQKQLLELYEKNPDFVLPAHRLNEIKKFVAAGLEDFSISRLKAKMPWGVPVPGDDKQVMYVWFDALVNYISAIGWPDDPKWKEWWPGFQIAGKDNLRQQSAMWQAMLMSAGIASSKQILIHGFINVNGEKMSKSLGNAVNPFELVEKYGTDAVRYYLLAKVSPFEDGDYTEEKFKEAYTSDLANGLGNLVSRVANLIEKNELDMGCHPKFLLSFPRKRESSSFLDKFDFKLFAEKMSQYKFNEALKILWQKLRACDETITKTEPWKIKDTEKLKNILEPIAQDILNVAVLLQPFMPCTAEKIITQFSAEKIIKGEILFPRL</sequence>
<dbReference type="CDD" id="cd00814">
    <property type="entry name" value="MetRS_core"/>
    <property type="match status" value="1"/>
</dbReference>
<dbReference type="Gene3D" id="2.170.220.10">
    <property type="match status" value="1"/>
</dbReference>
<dbReference type="Gene3D" id="1.10.730.10">
    <property type="entry name" value="Isoleucyl-tRNA Synthetase, Domain 1"/>
    <property type="match status" value="1"/>
</dbReference>
<dbReference type="PANTHER" id="PTHR43326">
    <property type="entry name" value="METHIONYL-TRNA SYNTHETASE"/>
    <property type="match status" value="1"/>
</dbReference>
<dbReference type="InterPro" id="IPR001412">
    <property type="entry name" value="aa-tRNA-synth_I_CS"/>
</dbReference>
<keyword evidence="7 11" id="KW-0067">ATP-binding</keyword>
<dbReference type="PANTHER" id="PTHR43326:SF1">
    <property type="entry name" value="METHIONINE--TRNA LIGASE, MITOCHONDRIAL"/>
    <property type="match status" value="1"/>
</dbReference>
<dbReference type="PROSITE" id="PS00178">
    <property type="entry name" value="AA_TRNA_LIGASE_I"/>
    <property type="match status" value="1"/>
</dbReference>
<evidence type="ECO:0000256" key="3">
    <source>
        <dbReference type="ARBA" id="ARBA00018753"/>
    </source>
</evidence>
<evidence type="ECO:0000313" key="14">
    <source>
        <dbReference type="Proteomes" id="UP000231464"/>
    </source>
</evidence>
<evidence type="ECO:0000256" key="5">
    <source>
        <dbReference type="ARBA" id="ARBA00022598"/>
    </source>
</evidence>